<dbReference type="STRING" id="407036.SAMN05216243_2475"/>
<feature type="transmembrane region" description="Helical" evidence="1">
    <location>
        <begin position="31"/>
        <end position="51"/>
    </location>
</feature>
<protein>
    <submittedName>
        <fullName evidence="2">Uncharacterized protein</fullName>
    </submittedName>
</protein>
<dbReference type="Proteomes" id="UP000198694">
    <property type="component" value="Unassembled WGS sequence"/>
</dbReference>
<proteinExistence type="predicted"/>
<evidence type="ECO:0000313" key="3">
    <source>
        <dbReference type="Proteomes" id="UP000198694"/>
    </source>
</evidence>
<sequence>MAVIIIALFSLYIAFYCGSYSRTVYKEGNKAGAVAIGFLVICALASPYLFFKF</sequence>
<dbReference type="EMBL" id="FNFL01000003">
    <property type="protein sequence ID" value="SDK23643.1"/>
    <property type="molecule type" value="Genomic_DNA"/>
</dbReference>
<keyword evidence="3" id="KW-1185">Reference proteome</keyword>
<gene>
    <name evidence="2" type="ORF">SAMN05216243_2475</name>
</gene>
<name>A0A1G9A8N2_9BACI</name>
<keyword evidence="1" id="KW-1133">Transmembrane helix</keyword>
<reference evidence="2 3" key="1">
    <citation type="submission" date="2016-10" db="EMBL/GenBank/DDBJ databases">
        <authorList>
            <person name="de Groot N.N."/>
        </authorList>
    </citation>
    <scope>NUCLEOTIDE SEQUENCE [LARGE SCALE GENOMIC DNA]</scope>
    <source>
        <strain evidence="2 3">CGMCC 1.6502</strain>
    </source>
</reference>
<accession>A0A1G9A8N2</accession>
<organism evidence="2 3">
    <name type="scientific">Sediminibacillus albus</name>
    <dbReference type="NCBI Taxonomy" id="407036"/>
    <lineage>
        <taxon>Bacteria</taxon>
        <taxon>Bacillati</taxon>
        <taxon>Bacillota</taxon>
        <taxon>Bacilli</taxon>
        <taxon>Bacillales</taxon>
        <taxon>Bacillaceae</taxon>
        <taxon>Sediminibacillus</taxon>
    </lineage>
</organism>
<evidence type="ECO:0000256" key="1">
    <source>
        <dbReference type="SAM" id="Phobius"/>
    </source>
</evidence>
<evidence type="ECO:0000313" key="2">
    <source>
        <dbReference type="EMBL" id="SDK23643.1"/>
    </source>
</evidence>
<keyword evidence="1" id="KW-0472">Membrane</keyword>
<keyword evidence="1" id="KW-0812">Transmembrane</keyword>
<dbReference type="AlphaFoldDB" id="A0A1G9A8N2"/>